<organism evidence="1">
    <name type="scientific">Arundo donax</name>
    <name type="common">Giant reed</name>
    <name type="synonym">Donax arundinaceus</name>
    <dbReference type="NCBI Taxonomy" id="35708"/>
    <lineage>
        <taxon>Eukaryota</taxon>
        <taxon>Viridiplantae</taxon>
        <taxon>Streptophyta</taxon>
        <taxon>Embryophyta</taxon>
        <taxon>Tracheophyta</taxon>
        <taxon>Spermatophyta</taxon>
        <taxon>Magnoliopsida</taxon>
        <taxon>Liliopsida</taxon>
        <taxon>Poales</taxon>
        <taxon>Poaceae</taxon>
        <taxon>PACMAD clade</taxon>
        <taxon>Arundinoideae</taxon>
        <taxon>Arundineae</taxon>
        <taxon>Arundo</taxon>
    </lineage>
</organism>
<evidence type="ECO:0000313" key="1">
    <source>
        <dbReference type="EMBL" id="JAD16631.1"/>
    </source>
</evidence>
<sequence length="14" mass="1571">MVPHILQLEDFATG</sequence>
<reference evidence="1" key="1">
    <citation type="submission" date="2014-09" db="EMBL/GenBank/DDBJ databases">
        <authorList>
            <person name="Magalhaes I.L.F."/>
            <person name="Oliveira U."/>
            <person name="Santos F.R."/>
            <person name="Vidigal T.H.D.A."/>
            <person name="Brescovit A.D."/>
            <person name="Santos A.J."/>
        </authorList>
    </citation>
    <scope>NUCLEOTIDE SEQUENCE</scope>
    <source>
        <tissue evidence="1">Shoot tissue taken approximately 20 cm above the soil surface</tissue>
    </source>
</reference>
<name>A0A0A8XS37_ARUDO</name>
<accession>A0A0A8XS37</accession>
<reference evidence="1" key="2">
    <citation type="journal article" date="2015" name="Data Brief">
        <title>Shoot transcriptome of the giant reed, Arundo donax.</title>
        <authorList>
            <person name="Barrero R.A."/>
            <person name="Guerrero F.D."/>
            <person name="Moolhuijzen P."/>
            <person name="Goolsby J.A."/>
            <person name="Tidwell J."/>
            <person name="Bellgard S.E."/>
            <person name="Bellgard M.I."/>
        </authorList>
    </citation>
    <scope>NUCLEOTIDE SEQUENCE</scope>
    <source>
        <tissue evidence="1">Shoot tissue taken approximately 20 cm above the soil surface</tissue>
    </source>
</reference>
<proteinExistence type="predicted"/>
<protein>
    <submittedName>
        <fullName evidence="1">Uncharacterized protein</fullName>
    </submittedName>
</protein>
<dbReference type="EMBL" id="GBRH01281264">
    <property type="protein sequence ID" value="JAD16631.1"/>
    <property type="molecule type" value="Transcribed_RNA"/>
</dbReference>